<dbReference type="HOGENOM" id="CLU_061126_1_0_5"/>
<protein>
    <recommendedName>
        <fullName evidence="6">Calcineurin-like phosphoesterase domain-containing protein</fullName>
    </recommendedName>
</protein>
<evidence type="ECO:0000256" key="2">
    <source>
        <dbReference type="ARBA" id="ARBA00022519"/>
    </source>
</evidence>
<evidence type="ECO:0000256" key="4">
    <source>
        <dbReference type="ARBA" id="ARBA00023136"/>
    </source>
</evidence>
<reference evidence="7 8" key="1">
    <citation type="submission" date="2012-04" db="EMBL/GenBank/DDBJ databases">
        <title>The Genome Sequence of Afipia clevelandensis ATCC 49720.</title>
        <authorList>
            <consortium name="The Broad Institute Genome Sequencing Platform"/>
            <person name="Earl A."/>
            <person name="Ward D."/>
            <person name="Feldgarden M."/>
            <person name="Gevers D."/>
            <person name="Huys G."/>
            <person name="Walker B."/>
            <person name="Young S.K."/>
            <person name="Zeng Q."/>
            <person name="Gargeya S."/>
            <person name="Fitzgerald M."/>
            <person name="Haas B."/>
            <person name="Abouelleil A."/>
            <person name="Alvarado L."/>
            <person name="Arachchi H.M."/>
            <person name="Berlin A."/>
            <person name="Chapman S.B."/>
            <person name="Goldberg J."/>
            <person name="Griggs A."/>
            <person name="Gujja S."/>
            <person name="Hansen M."/>
            <person name="Howarth C."/>
            <person name="Imamovic A."/>
            <person name="Larimer J."/>
            <person name="McCowen C."/>
            <person name="Montmayeur A."/>
            <person name="Murphy C."/>
            <person name="Neiman D."/>
            <person name="Pearson M."/>
            <person name="Priest M."/>
            <person name="Roberts A."/>
            <person name="Saif S."/>
            <person name="Shea T."/>
            <person name="Sisk P."/>
            <person name="Sykes S."/>
            <person name="Wortman J."/>
            <person name="Nusbaum C."/>
            <person name="Birren B."/>
        </authorList>
    </citation>
    <scope>NUCLEOTIDE SEQUENCE [LARGE SCALE GENOMIC DNA]</scope>
    <source>
        <strain evidence="7 8">ATCC 49720</strain>
    </source>
</reference>
<evidence type="ECO:0000256" key="5">
    <source>
        <dbReference type="ARBA" id="ARBA00023211"/>
    </source>
</evidence>
<feature type="domain" description="Calcineurin-like phosphoesterase" evidence="6">
    <location>
        <begin position="15"/>
        <end position="215"/>
    </location>
</feature>
<dbReference type="GO" id="GO:0009245">
    <property type="term" value="P:lipid A biosynthetic process"/>
    <property type="evidence" value="ECO:0007669"/>
    <property type="project" value="TreeGrafter"/>
</dbReference>
<keyword evidence="5" id="KW-0464">Manganese</keyword>
<dbReference type="CDD" id="cd07398">
    <property type="entry name" value="MPP_YbbF-LpxH"/>
    <property type="match status" value="1"/>
</dbReference>
<accession>K8P2A0</accession>
<sequence length="271" mass="31100">MERDAISDSSPERRFRTLFISDVHLGARGSQADRLLDFLRCHDADTIYLVGDIIDGWALKSNWHWPQSHNDFVQKMLRRVRKGARVIYIPGNHDEFLRSYYGTHFGGIEVVETAIHEGADGKKYLVIHGDIFDLVVQNARWLAHLGDRAYDFAIQMNRLVNAFRKLFGRPYWSLSQWAKQKVKNAVNYIGAFEQTLAGEAKRHGTDGVICGHIHYATIRDENGIRYMNCGDWVESCTALVEHEDGRFEILTWTDPLRRPQPISRVTTAQAA</sequence>
<keyword evidence="2" id="KW-0997">Cell inner membrane</keyword>
<evidence type="ECO:0000313" key="8">
    <source>
        <dbReference type="Proteomes" id="UP000001095"/>
    </source>
</evidence>
<evidence type="ECO:0000259" key="6">
    <source>
        <dbReference type="Pfam" id="PF00149"/>
    </source>
</evidence>
<dbReference type="Gene3D" id="3.60.21.10">
    <property type="match status" value="1"/>
</dbReference>
<dbReference type="PATRIC" id="fig|883079.3.peg.1833"/>
<comment type="caution">
    <text evidence="7">The sequence shown here is derived from an EMBL/GenBank/DDBJ whole genome shotgun (WGS) entry which is preliminary data.</text>
</comment>
<dbReference type="GO" id="GO:0008758">
    <property type="term" value="F:UDP-2,3-diacylglucosamine hydrolase activity"/>
    <property type="evidence" value="ECO:0007669"/>
    <property type="project" value="TreeGrafter"/>
</dbReference>
<dbReference type="Pfam" id="PF00149">
    <property type="entry name" value="Metallophos"/>
    <property type="match status" value="1"/>
</dbReference>
<dbReference type="InterPro" id="IPR029052">
    <property type="entry name" value="Metallo-depent_PP-like"/>
</dbReference>
<dbReference type="SUPFAM" id="SSF56300">
    <property type="entry name" value="Metallo-dependent phosphatases"/>
    <property type="match status" value="1"/>
</dbReference>
<dbReference type="GO" id="GO:0046872">
    <property type="term" value="F:metal ion binding"/>
    <property type="evidence" value="ECO:0007669"/>
    <property type="project" value="UniProtKB-KW"/>
</dbReference>
<organism evidence="7 8">
    <name type="scientific">Afipia clevelandensis ATCC 49720</name>
    <dbReference type="NCBI Taxonomy" id="883079"/>
    <lineage>
        <taxon>Bacteria</taxon>
        <taxon>Pseudomonadati</taxon>
        <taxon>Pseudomonadota</taxon>
        <taxon>Alphaproteobacteria</taxon>
        <taxon>Hyphomicrobiales</taxon>
        <taxon>Nitrobacteraceae</taxon>
        <taxon>Afipia</taxon>
    </lineage>
</organism>
<evidence type="ECO:0000313" key="7">
    <source>
        <dbReference type="EMBL" id="EKS35596.1"/>
    </source>
</evidence>
<name>K8P2A0_9BRAD</name>
<evidence type="ECO:0000256" key="3">
    <source>
        <dbReference type="ARBA" id="ARBA00022723"/>
    </source>
</evidence>
<evidence type="ECO:0000256" key="1">
    <source>
        <dbReference type="ARBA" id="ARBA00022475"/>
    </source>
</evidence>
<keyword evidence="8" id="KW-1185">Reference proteome</keyword>
<dbReference type="RefSeq" id="WP_002712674.1">
    <property type="nucleotide sequence ID" value="NZ_KB375281.1"/>
</dbReference>
<keyword evidence="1" id="KW-1003">Cell membrane</keyword>
<gene>
    <name evidence="7" type="ORF">HMPREF9696_01808</name>
</gene>
<keyword evidence="4" id="KW-0472">Membrane</keyword>
<dbReference type="InterPro" id="IPR004843">
    <property type="entry name" value="Calcineurin-like_PHP"/>
</dbReference>
<proteinExistence type="predicted"/>
<dbReference type="PANTHER" id="PTHR34990">
    <property type="entry name" value="UDP-2,3-DIACYLGLUCOSAMINE HYDROLASE-RELATED"/>
    <property type="match status" value="1"/>
</dbReference>
<dbReference type="OrthoDB" id="9802481at2"/>
<keyword evidence="3" id="KW-0479">Metal-binding</keyword>
<dbReference type="InterPro" id="IPR043461">
    <property type="entry name" value="LpxH-like"/>
</dbReference>
<dbReference type="GO" id="GO:0016020">
    <property type="term" value="C:membrane"/>
    <property type="evidence" value="ECO:0007669"/>
    <property type="project" value="GOC"/>
</dbReference>
<dbReference type="Proteomes" id="UP000001095">
    <property type="component" value="Unassembled WGS sequence"/>
</dbReference>
<dbReference type="EMBL" id="AGWY01000008">
    <property type="protein sequence ID" value="EKS35596.1"/>
    <property type="molecule type" value="Genomic_DNA"/>
</dbReference>
<dbReference type="AlphaFoldDB" id="K8P2A0"/>
<dbReference type="PANTHER" id="PTHR34990:SF2">
    <property type="entry name" value="BLL8164 PROTEIN"/>
    <property type="match status" value="1"/>
</dbReference>